<dbReference type="PROSITE" id="PS50931">
    <property type="entry name" value="HTH_LYSR"/>
    <property type="match status" value="1"/>
</dbReference>
<evidence type="ECO:0000256" key="4">
    <source>
        <dbReference type="ARBA" id="ARBA00023163"/>
    </source>
</evidence>
<dbReference type="InterPro" id="IPR036390">
    <property type="entry name" value="WH_DNA-bd_sf"/>
</dbReference>
<dbReference type="Gene3D" id="3.40.190.290">
    <property type="match status" value="1"/>
</dbReference>
<dbReference type="SUPFAM" id="SSF53850">
    <property type="entry name" value="Periplasmic binding protein-like II"/>
    <property type="match status" value="1"/>
</dbReference>
<comment type="similarity">
    <text evidence="1">Belongs to the LysR transcriptional regulatory family.</text>
</comment>
<evidence type="ECO:0000256" key="2">
    <source>
        <dbReference type="ARBA" id="ARBA00023015"/>
    </source>
</evidence>
<reference evidence="6" key="1">
    <citation type="submission" date="2022-11" db="EMBL/GenBank/DDBJ databases">
        <authorList>
            <person name="Mo P."/>
        </authorList>
    </citation>
    <scope>NUCLEOTIDE SEQUENCE</scope>
    <source>
        <strain evidence="6">HUAS 11-8</strain>
    </source>
</reference>
<dbReference type="InterPro" id="IPR036388">
    <property type="entry name" value="WH-like_DNA-bd_sf"/>
</dbReference>
<evidence type="ECO:0000313" key="7">
    <source>
        <dbReference type="Proteomes" id="UP001163203"/>
    </source>
</evidence>
<feature type="domain" description="HTH lysR-type" evidence="5">
    <location>
        <begin position="1"/>
        <end position="58"/>
    </location>
</feature>
<protein>
    <submittedName>
        <fullName evidence="6">LysR family transcriptional regulator</fullName>
    </submittedName>
</protein>
<evidence type="ECO:0000256" key="3">
    <source>
        <dbReference type="ARBA" id="ARBA00023125"/>
    </source>
</evidence>
<dbReference type="InterPro" id="IPR005119">
    <property type="entry name" value="LysR_subst-bd"/>
</dbReference>
<evidence type="ECO:0000313" key="6">
    <source>
        <dbReference type="EMBL" id="WAL69387.1"/>
    </source>
</evidence>
<dbReference type="InterPro" id="IPR000847">
    <property type="entry name" value="LysR_HTH_N"/>
</dbReference>
<gene>
    <name evidence="6" type="ORF">ORV05_16960</name>
</gene>
<sequence>MELRQLEYVVSLAESHSFTEAARRCGVVQSALSHRLARLEEELGERLFERTTRAVRITQAGEALLPIARRILADVRLAKEEVEAISGLHRGRLGIGATQTASHLLDLVGVLGAYHRRYPEVKLVTVTGPGHEMVAMVAAGELDLALAARTLEPCPDHVEFHPLLPAEPAVAVVGGHHPLARRKRAGLTELAASGPFIEFRARTELRKRVDEAFRIQGVQREIAFELGQIPEMVRFAVAGLGIAIVPGSFARDLGDATALRLAERELSLTIGAYVRADGSSPATRTLEELLRSSRSQG</sequence>
<name>A0ABY7BBL9_9PSEU</name>
<organism evidence="6 7">
    <name type="scientific">Amycolatopsis cynarae</name>
    <dbReference type="NCBI Taxonomy" id="2995223"/>
    <lineage>
        <taxon>Bacteria</taxon>
        <taxon>Bacillati</taxon>
        <taxon>Actinomycetota</taxon>
        <taxon>Actinomycetes</taxon>
        <taxon>Pseudonocardiales</taxon>
        <taxon>Pseudonocardiaceae</taxon>
        <taxon>Amycolatopsis</taxon>
    </lineage>
</organism>
<keyword evidence="2" id="KW-0805">Transcription regulation</keyword>
<dbReference type="Pfam" id="PF00126">
    <property type="entry name" value="HTH_1"/>
    <property type="match status" value="1"/>
</dbReference>
<keyword evidence="4" id="KW-0804">Transcription</keyword>
<dbReference type="InterPro" id="IPR050950">
    <property type="entry name" value="HTH-type_LysR_regulators"/>
</dbReference>
<keyword evidence="7" id="KW-1185">Reference proteome</keyword>
<dbReference type="PANTHER" id="PTHR30419">
    <property type="entry name" value="HTH-TYPE TRANSCRIPTIONAL REGULATOR YBHD"/>
    <property type="match status" value="1"/>
</dbReference>
<dbReference type="Pfam" id="PF03466">
    <property type="entry name" value="LysR_substrate"/>
    <property type="match status" value="1"/>
</dbReference>
<keyword evidence="3" id="KW-0238">DNA-binding</keyword>
<dbReference type="Gene3D" id="1.10.10.10">
    <property type="entry name" value="Winged helix-like DNA-binding domain superfamily/Winged helix DNA-binding domain"/>
    <property type="match status" value="1"/>
</dbReference>
<dbReference type="Proteomes" id="UP001163203">
    <property type="component" value="Chromosome"/>
</dbReference>
<dbReference type="SUPFAM" id="SSF46785">
    <property type="entry name" value="Winged helix' DNA-binding domain"/>
    <property type="match status" value="1"/>
</dbReference>
<dbReference type="EMBL" id="CP113836">
    <property type="protein sequence ID" value="WAL69387.1"/>
    <property type="molecule type" value="Genomic_DNA"/>
</dbReference>
<dbReference type="RefSeq" id="WP_268759473.1">
    <property type="nucleotide sequence ID" value="NZ_CP113836.1"/>
</dbReference>
<proteinExistence type="inferred from homology"/>
<evidence type="ECO:0000259" key="5">
    <source>
        <dbReference type="PROSITE" id="PS50931"/>
    </source>
</evidence>
<dbReference type="PRINTS" id="PR00039">
    <property type="entry name" value="HTHLYSR"/>
</dbReference>
<evidence type="ECO:0000256" key="1">
    <source>
        <dbReference type="ARBA" id="ARBA00009437"/>
    </source>
</evidence>
<accession>A0ABY7BBL9</accession>